<dbReference type="Proteomes" id="UP000011096">
    <property type="component" value="Unassembled WGS sequence"/>
</dbReference>
<dbReference type="RefSeq" id="XP_031881280.1">
    <property type="nucleotide sequence ID" value="XM_032021740.1"/>
</dbReference>
<accession>A0A7J6J2T6</accession>
<dbReference type="EMBL" id="ANPB02000005">
    <property type="protein sequence ID" value="KAF4482891.1"/>
    <property type="molecule type" value="Genomic_DNA"/>
</dbReference>
<evidence type="ECO:0000313" key="3">
    <source>
        <dbReference type="Proteomes" id="UP000011096"/>
    </source>
</evidence>
<evidence type="ECO:0008006" key="4">
    <source>
        <dbReference type="Google" id="ProtNLM"/>
    </source>
</evidence>
<dbReference type="PANTHER" id="PTHR38166:SF1">
    <property type="entry name" value="C2H2-TYPE DOMAIN-CONTAINING PROTEIN"/>
    <property type="match status" value="1"/>
</dbReference>
<feature type="region of interest" description="Disordered" evidence="1">
    <location>
        <begin position="259"/>
        <end position="289"/>
    </location>
</feature>
<feature type="region of interest" description="Disordered" evidence="1">
    <location>
        <begin position="1"/>
        <end position="83"/>
    </location>
</feature>
<feature type="compositionally biased region" description="Basic and acidic residues" evidence="1">
    <location>
        <begin position="1"/>
        <end position="10"/>
    </location>
</feature>
<proteinExistence type="predicted"/>
<feature type="compositionally biased region" description="Basic and acidic residues" evidence="1">
    <location>
        <begin position="170"/>
        <end position="190"/>
    </location>
</feature>
<reference evidence="2 3" key="2">
    <citation type="submission" date="2020-04" db="EMBL/GenBank/DDBJ databases">
        <title>Genome sequencing and assembly of multiple isolates from the Colletotrichum gloeosporioides species complex.</title>
        <authorList>
            <person name="Gan P."/>
            <person name="Shirasu K."/>
        </authorList>
    </citation>
    <scope>NUCLEOTIDE SEQUENCE [LARGE SCALE GENOMIC DNA]</scope>
    <source>
        <strain evidence="2 3">Nara gc5</strain>
    </source>
</reference>
<name>A0A7J6J2T6_COLFN</name>
<feature type="region of interest" description="Disordered" evidence="1">
    <location>
        <begin position="120"/>
        <end position="190"/>
    </location>
</feature>
<dbReference type="GeneID" id="43605941"/>
<feature type="compositionally biased region" description="Low complexity" evidence="1">
    <location>
        <begin position="24"/>
        <end position="41"/>
    </location>
</feature>
<feature type="compositionally biased region" description="Polar residues" evidence="1">
    <location>
        <begin position="122"/>
        <end position="131"/>
    </location>
</feature>
<organism evidence="2 3">
    <name type="scientific">Colletotrichum fructicola (strain Nara gc5)</name>
    <name type="common">Anthracnose fungus</name>
    <name type="synonym">Colletotrichum gloeosporioides (strain Nara gc5)</name>
    <dbReference type="NCBI Taxonomy" id="1213859"/>
    <lineage>
        <taxon>Eukaryota</taxon>
        <taxon>Fungi</taxon>
        <taxon>Dikarya</taxon>
        <taxon>Ascomycota</taxon>
        <taxon>Pezizomycotina</taxon>
        <taxon>Sordariomycetes</taxon>
        <taxon>Hypocreomycetidae</taxon>
        <taxon>Glomerellales</taxon>
        <taxon>Glomerellaceae</taxon>
        <taxon>Colletotrichum</taxon>
        <taxon>Colletotrichum gloeosporioides species complex</taxon>
    </lineage>
</organism>
<protein>
    <recommendedName>
        <fullName evidence="4">C2H2-type domain-containing protein</fullName>
    </recommendedName>
</protein>
<feature type="region of interest" description="Disordered" evidence="1">
    <location>
        <begin position="397"/>
        <end position="428"/>
    </location>
</feature>
<dbReference type="PANTHER" id="PTHR38166">
    <property type="entry name" value="C2H2-TYPE DOMAIN-CONTAINING PROTEIN-RELATED"/>
    <property type="match status" value="1"/>
</dbReference>
<feature type="compositionally biased region" description="Polar residues" evidence="1">
    <location>
        <begin position="47"/>
        <end position="74"/>
    </location>
</feature>
<evidence type="ECO:0000313" key="2">
    <source>
        <dbReference type="EMBL" id="KAF4482891.1"/>
    </source>
</evidence>
<dbReference type="InParanoid" id="A0A7J6J2T6"/>
<gene>
    <name evidence="2" type="ORF">CGGC5_v009648</name>
</gene>
<evidence type="ECO:0000256" key="1">
    <source>
        <dbReference type="SAM" id="MobiDB-lite"/>
    </source>
</evidence>
<dbReference type="OrthoDB" id="4161727at2759"/>
<comment type="caution">
    <text evidence="2">The sequence shown here is derived from an EMBL/GenBank/DDBJ whole genome shotgun (WGS) entry which is preliminary data.</text>
</comment>
<feature type="compositionally biased region" description="Basic and acidic residues" evidence="1">
    <location>
        <begin position="401"/>
        <end position="416"/>
    </location>
</feature>
<reference evidence="2 3" key="1">
    <citation type="submission" date="2012-08" db="EMBL/GenBank/DDBJ databases">
        <authorList>
            <person name="Gan P.H.P."/>
            <person name="Ikeda K."/>
            <person name="Irieda H."/>
            <person name="Narusaka M."/>
            <person name="O'Connell R.J."/>
            <person name="Narusaka Y."/>
            <person name="Takano Y."/>
            <person name="Kubo Y."/>
            <person name="Shirasu K."/>
        </authorList>
    </citation>
    <scope>NUCLEOTIDE SEQUENCE [LARGE SCALE GENOMIC DNA]</scope>
    <source>
        <strain evidence="2 3">Nara gc5</strain>
    </source>
</reference>
<feature type="compositionally biased region" description="Acidic residues" evidence="1">
    <location>
        <begin position="156"/>
        <end position="169"/>
    </location>
</feature>
<dbReference type="AlphaFoldDB" id="A0A7J6J2T6"/>
<sequence length="492" mass="54824">MPKKHQDASPKPHQSSNTPLVVRQSPGTSTSGTSQSQTQESRVAGDAQTTSHRSQTSRAGSPETSTASSGSATDPPNPSVPADKYVDRYLEYRKALLIKILMDMVGEYLDETICTLEEATEGQASNDSGRSGSRGIKRAASHGNMNPGHKRQNRGDDEEDDHFDDDDRDDREPNRKKTKPDPESEKLRFACPFYKRDPQRYKNHRACRGPGWSEMHRLKEHLYRQHRLFTCGRCLEHFKKDELLQEHVRAEKACTLSSRKMDPAEGMSMETEKQIKSRSRQGKQDKQDKLDDAGRWFEIYHILFGDVNIGDLPSPYYEDASGSSNGTSGPAAPGALQMQYRHFLRREIPNMVKRELEAEVAKSFKDVGSTMQGRLTTMIQNSVAKCAKIFEYIPTPSEAASHGDPDDGGDRLKPRESPPPPPSAVVPLPTTDNFIVLPDDLLDYNFEIDFNLEALSSFYPSGDAQTFDPCFQGIDSAYESGSIGGSSGTYMT</sequence>
<keyword evidence="3" id="KW-1185">Reference proteome</keyword>